<dbReference type="Pfam" id="PF09476">
    <property type="entry name" value="Pilus_CpaD"/>
    <property type="match status" value="1"/>
</dbReference>
<evidence type="ECO:0000313" key="4">
    <source>
        <dbReference type="Proteomes" id="UP000286954"/>
    </source>
</evidence>
<reference evidence="3 4" key="1">
    <citation type="submission" date="2016-12" db="EMBL/GenBank/DDBJ databases">
        <title>The genome of dimorphic prosthecate Glycocaulis alkaliphilus 6b-8t, isolated from crude oil dictates its adaptability in petroleum environments.</title>
        <authorList>
            <person name="Wu X.-L."/>
            <person name="Geng S."/>
        </authorList>
    </citation>
    <scope>NUCLEOTIDE SEQUENCE [LARGE SCALE GENOMIC DNA]</scope>
    <source>
        <strain evidence="3 4">6B-8</strain>
    </source>
</reference>
<evidence type="ECO:0000313" key="3">
    <source>
        <dbReference type="EMBL" id="AZU03446.1"/>
    </source>
</evidence>
<keyword evidence="2" id="KW-0732">Signal</keyword>
<organism evidence="3 4">
    <name type="scientific">Glycocaulis alkaliphilus</name>
    <dbReference type="NCBI Taxonomy" id="1434191"/>
    <lineage>
        <taxon>Bacteria</taxon>
        <taxon>Pseudomonadati</taxon>
        <taxon>Pseudomonadota</taxon>
        <taxon>Alphaproteobacteria</taxon>
        <taxon>Maricaulales</taxon>
        <taxon>Maricaulaceae</taxon>
        <taxon>Glycocaulis</taxon>
    </lineage>
</organism>
<evidence type="ECO:0000256" key="2">
    <source>
        <dbReference type="SAM" id="SignalP"/>
    </source>
</evidence>
<evidence type="ECO:0000256" key="1">
    <source>
        <dbReference type="SAM" id="MobiDB-lite"/>
    </source>
</evidence>
<name>A0A3T0E8C4_9PROT</name>
<gene>
    <name evidence="3" type="ORF">X907_0905</name>
</gene>
<dbReference type="EMBL" id="CP018911">
    <property type="protein sequence ID" value="AZU03446.1"/>
    <property type="molecule type" value="Genomic_DNA"/>
</dbReference>
<dbReference type="NCBIfam" id="TIGR02522">
    <property type="entry name" value="pilus_cpaD"/>
    <property type="match status" value="1"/>
</dbReference>
<dbReference type="AlphaFoldDB" id="A0A3T0E8C4"/>
<dbReference type="RefSeq" id="WP_127565833.1">
    <property type="nucleotide sequence ID" value="NZ_BMFB01000002.1"/>
</dbReference>
<keyword evidence="4" id="KW-1185">Reference proteome</keyword>
<sequence>MMIRAICLTFAAAFAMSACASAPRELPRATAMAETVRVEMPVDPRDNGLTWAQLELIEALAGEYKARGHGPFVISYPQNAGNAEAALGAIADVRTALYGHGLDWRQIGGGAYEAGGYVQAPVVFSFTRYRAVAPECENRWSDVRNARPGGRWGGFGCATEQNIAAMVADPRDLVTPRTFDDPDAARRQTVLDRWRQGQSTTSERSASESGTVSRAVE</sequence>
<dbReference type="InterPro" id="IPR013361">
    <property type="entry name" value="Pilus_CpaD"/>
</dbReference>
<dbReference type="PROSITE" id="PS51257">
    <property type="entry name" value="PROKAR_LIPOPROTEIN"/>
    <property type="match status" value="1"/>
</dbReference>
<feature type="compositionally biased region" description="Polar residues" evidence="1">
    <location>
        <begin position="196"/>
        <end position="217"/>
    </location>
</feature>
<feature type="region of interest" description="Disordered" evidence="1">
    <location>
        <begin position="174"/>
        <end position="217"/>
    </location>
</feature>
<feature type="chain" id="PRO_5043926994" evidence="2">
    <location>
        <begin position="21"/>
        <end position="217"/>
    </location>
</feature>
<dbReference type="OrthoDB" id="9802674at2"/>
<protein>
    <submittedName>
        <fullName evidence="3">Pilus biogenesis lipoprotein CpaD</fullName>
    </submittedName>
</protein>
<dbReference type="KEGG" id="gak:X907_0905"/>
<dbReference type="InterPro" id="IPR019027">
    <property type="entry name" value="Pilus_biogenesis_CpaD-related"/>
</dbReference>
<feature type="compositionally biased region" description="Basic and acidic residues" evidence="1">
    <location>
        <begin position="174"/>
        <end position="195"/>
    </location>
</feature>
<dbReference type="Proteomes" id="UP000286954">
    <property type="component" value="Chromosome"/>
</dbReference>
<feature type="signal peptide" evidence="2">
    <location>
        <begin position="1"/>
        <end position="20"/>
    </location>
</feature>
<proteinExistence type="predicted"/>
<accession>A0A3T0E8C4</accession>
<keyword evidence="3" id="KW-0449">Lipoprotein</keyword>